<dbReference type="SUPFAM" id="SSF102114">
    <property type="entry name" value="Radical SAM enzymes"/>
    <property type="match status" value="1"/>
</dbReference>
<evidence type="ECO:0000256" key="1">
    <source>
        <dbReference type="ARBA" id="ARBA00001966"/>
    </source>
</evidence>
<evidence type="ECO:0000256" key="4">
    <source>
        <dbReference type="ARBA" id="ARBA00023004"/>
    </source>
</evidence>
<evidence type="ECO:0000256" key="5">
    <source>
        <dbReference type="ARBA" id="ARBA00023014"/>
    </source>
</evidence>
<dbReference type="InterPro" id="IPR058240">
    <property type="entry name" value="rSAM_sf"/>
</dbReference>
<reference evidence="7" key="1">
    <citation type="submission" date="2020-05" db="EMBL/GenBank/DDBJ databases">
        <authorList>
            <person name="Brown S."/>
            <person name="Huntemann M."/>
            <person name="Clum A."/>
            <person name="Spunde A."/>
            <person name="Palaniappan K."/>
            <person name="Ritter S."/>
            <person name="Mikhailova N."/>
            <person name="Chen I.-M."/>
            <person name="Stamatis D."/>
            <person name="Reddy T."/>
            <person name="O'Malley R."/>
            <person name="Daum C."/>
            <person name="Shapiro N."/>
            <person name="Ivanova N."/>
            <person name="Kyrpides N."/>
            <person name="Woyke T."/>
        </authorList>
    </citation>
    <scope>NUCLEOTIDE SEQUENCE</scope>
    <source>
        <strain evidence="7">DJ080</strain>
    </source>
</reference>
<dbReference type="InterPro" id="IPR006638">
    <property type="entry name" value="Elp3/MiaA/NifB-like_rSAM"/>
</dbReference>
<dbReference type="InterPro" id="IPR007197">
    <property type="entry name" value="rSAM"/>
</dbReference>
<evidence type="ECO:0000313" key="7">
    <source>
        <dbReference type="EMBL" id="NRT91723.1"/>
    </source>
</evidence>
<organism evidence="7 8">
    <name type="scientific">Clostridium beijerinckii</name>
    <name type="common">Clostridium MP</name>
    <dbReference type="NCBI Taxonomy" id="1520"/>
    <lineage>
        <taxon>Bacteria</taxon>
        <taxon>Bacillati</taxon>
        <taxon>Bacillota</taxon>
        <taxon>Clostridia</taxon>
        <taxon>Eubacteriales</taxon>
        <taxon>Clostridiaceae</taxon>
        <taxon>Clostridium</taxon>
    </lineage>
</organism>
<dbReference type="SFLD" id="SFLDG01082">
    <property type="entry name" value="B12-binding_domain_containing"/>
    <property type="match status" value="1"/>
</dbReference>
<dbReference type="SFLD" id="SFLDS00029">
    <property type="entry name" value="Radical_SAM"/>
    <property type="match status" value="1"/>
</dbReference>
<dbReference type="Gene3D" id="3.80.30.20">
    <property type="entry name" value="tm_1862 like domain"/>
    <property type="match status" value="1"/>
</dbReference>
<name>A0AAX0B937_CLOBE</name>
<dbReference type="GO" id="GO:0046872">
    <property type="term" value="F:metal ion binding"/>
    <property type="evidence" value="ECO:0007669"/>
    <property type="project" value="UniProtKB-KW"/>
</dbReference>
<dbReference type="GO" id="GO:0051536">
    <property type="term" value="F:iron-sulfur cluster binding"/>
    <property type="evidence" value="ECO:0007669"/>
    <property type="project" value="UniProtKB-KW"/>
</dbReference>
<dbReference type="InterPro" id="IPR023404">
    <property type="entry name" value="rSAM_horseshoe"/>
</dbReference>
<comment type="cofactor">
    <cofactor evidence="1">
        <name>[4Fe-4S] cluster</name>
        <dbReference type="ChEBI" id="CHEBI:49883"/>
    </cofactor>
</comment>
<accession>A0AAX0B937</accession>
<dbReference type="InterPro" id="IPR051198">
    <property type="entry name" value="BchE-like"/>
</dbReference>
<reference evidence="7" key="2">
    <citation type="journal article" date="2022" name="Nat. Biotechnol.">
        <title>Carbon-negative production of acetone and isopropanol by gas fermentation at industrial pilot scale.</title>
        <authorList>
            <person name="Liew F.E."/>
            <person name="Nogle R."/>
            <person name="Abdalla T."/>
            <person name="Rasor B.J."/>
            <person name="Canter C."/>
            <person name="Jensen R.O."/>
            <person name="Wang L."/>
            <person name="Strutz J."/>
            <person name="Chirania P."/>
            <person name="De Tissera S."/>
            <person name="Mueller A.P."/>
            <person name="Ruan Z."/>
            <person name="Gao A."/>
            <person name="Tran L."/>
            <person name="Engle N.L."/>
            <person name="Bromley J.C."/>
            <person name="Daniell J."/>
            <person name="Conrado R."/>
            <person name="Tschaplinski T.J."/>
            <person name="Giannone R.J."/>
            <person name="Hettich R.L."/>
            <person name="Karim A.S."/>
            <person name="Simpson S.D."/>
            <person name="Brown S.D."/>
            <person name="Leang C."/>
            <person name="Jewett M.C."/>
            <person name="Kopke M."/>
        </authorList>
    </citation>
    <scope>NUCLEOTIDE SEQUENCE</scope>
    <source>
        <strain evidence="7">DJ080</strain>
    </source>
</reference>
<dbReference type="EMBL" id="JABSWW010000001">
    <property type="protein sequence ID" value="NRT91723.1"/>
    <property type="molecule type" value="Genomic_DNA"/>
</dbReference>
<dbReference type="Proteomes" id="UP001193748">
    <property type="component" value="Unassembled WGS sequence"/>
</dbReference>
<keyword evidence="2" id="KW-0949">S-adenosyl-L-methionine</keyword>
<evidence type="ECO:0000259" key="6">
    <source>
        <dbReference type="PROSITE" id="PS51918"/>
    </source>
</evidence>
<keyword evidence="3" id="KW-0479">Metal-binding</keyword>
<dbReference type="CDD" id="cd01335">
    <property type="entry name" value="Radical_SAM"/>
    <property type="match status" value="1"/>
</dbReference>
<dbReference type="Pfam" id="PF04055">
    <property type="entry name" value="Radical_SAM"/>
    <property type="match status" value="1"/>
</dbReference>
<keyword evidence="4" id="KW-0408">Iron</keyword>
<protein>
    <submittedName>
        <fullName evidence="7">Radical SAM superfamily enzyme YgiQ (UPF0313 family)</fullName>
    </submittedName>
</protein>
<evidence type="ECO:0000256" key="2">
    <source>
        <dbReference type="ARBA" id="ARBA00022691"/>
    </source>
</evidence>
<dbReference type="SFLD" id="SFLDG01095">
    <property type="entry name" value="Uncharacterised_Radical_SAM_Su"/>
    <property type="match status" value="1"/>
</dbReference>
<dbReference type="PROSITE" id="PS51918">
    <property type="entry name" value="RADICAL_SAM"/>
    <property type="match status" value="1"/>
</dbReference>
<dbReference type="PANTHER" id="PTHR43409:SF4">
    <property type="entry name" value="RADICAL SAM SUPERFAMILY PROTEIN"/>
    <property type="match status" value="1"/>
</dbReference>
<sequence>MIMYDYPLYRPPSESNSLIIQVTLGCSHNKCNFCNMYKSKKFTIKSLEDIKTDVNYFREMYSHVEKIFLADGDALIIPTEKLKEILTLIRNTFSECRRVTLYGTPKSILGKIHQELKELKDLGLYMIYMGVESGSDEVLKDINKGVNSNEIIDAARMVKNADIFLSVTVIAGVGGIEKSDIHAIKTGELISAMAPNYLGVLTLMVEKETDLYNKILRKEFKLLSDKEVLNEIEILIQHINVNESVIFRCNHASNYVSLRGSLPEDKEKLLNQINYYLKTNQIKQEEYRRL</sequence>
<feature type="domain" description="Radical SAM core" evidence="6">
    <location>
        <begin position="10"/>
        <end position="242"/>
    </location>
</feature>
<dbReference type="SMART" id="SM00729">
    <property type="entry name" value="Elp3"/>
    <property type="match status" value="1"/>
</dbReference>
<dbReference type="AlphaFoldDB" id="A0AAX0B937"/>
<proteinExistence type="predicted"/>
<dbReference type="GO" id="GO:0003824">
    <property type="term" value="F:catalytic activity"/>
    <property type="evidence" value="ECO:0007669"/>
    <property type="project" value="InterPro"/>
</dbReference>
<dbReference type="PANTHER" id="PTHR43409">
    <property type="entry name" value="ANAEROBIC MAGNESIUM-PROTOPORPHYRIN IX MONOMETHYL ESTER CYCLASE-RELATED"/>
    <property type="match status" value="1"/>
</dbReference>
<keyword evidence="5" id="KW-0411">Iron-sulfur</keyword>
<gene>
    <name evidence="7" type="ORF">B0H41_005402</name>
</gene>
<comment type="caution">
    <text evidence="7">The sequence shown here is derived from an EMBL/GenBank/DDBJ whole genome shotgun (WGS) entry which is preliminary data.</text>
</comment>
<evidence type="ECO:0000256" key="3">
    <source>
        <dbReference type="ARBA" id="ARBA00022723"/>
    </source>
</evidence>
<evidence type="ECO:0000313" key="8">
    <source>
        <dbReference type="Proteomes" id="UP001193748"/>
    </source>
</evidence>